<reference evidence="12 13" key="1">
    <citation type="journal article" date="2023" name="Genes (Basel)">
        <title>Chromosome-Level Genome Assembly and Circadian Gene Repertoire of the Patagonia Blennie Eleginops maclovinus-The Closest Ancestral Proxy of Antarctic Cryonotothenioids.</title>
        <authorList>
            <person name="Cheng C.C."/>
            <person name="Rivera-Colon A.G."/>
            <person name="Minhas B.F."/>
            <person name="Wilson L."/>
            <person name="Rayamajhi N."/>
            <person name="Vargas-Chacoff L."/>
            <person name="Catchen J.M."/>
        </authorList>
    </citation>
    <scope>NUCLEOTIDE SEQUENCE [LARGE SCALE GENOMIC DNA]</scope>
    <source>
        <strain evidence="12">JMC-PN-2008</strain>
    </source>
</reference>
<protein>
    <recommendedName>
        <fullName evidence="3">phospholipase A2</fullName>
        <ecNumber evidence="3">3.1.1.4</ecNumber>
    </recommendedName>
</protein>
<accession>A0AAN7XZA9</accession>
<proteinExistence type="predicted"/>
<feature type="region of interest" description="Disordered" evidence="10">
    <location>
        <begin position="297"/>
        <end position="326"/>
    </location>
</feature>
<feature type="compositionally biased region" description="Basic and acidic residues" evidence="10">
    <location>
        <begin position="352"/>
        <end position="362"/>
    </location>
</feature>
<evidence type="ECO:0000256" key="6">
    <source>
        <dbReference type="ARBA" id="ARBA00022801"/>
    </source>
</evidence>
<dbReference type="GO" id="GO:0046872">
    <property type="term" value="F:metal ion binding"/>
    <property type="evidence" value="ECO:0007669"/>
    <property type="project" value="UniProtKB-KW"/>
</dbReference>
<feature type="compositionally biased region" description="Basic and acidic residues" evidence="10">
    <location>
        <begin position="298"/>
        <end position="312"/>
    </location>
</feature>
<evidence type="ECO:0000256" key="9">
    <source>
        <dbReference type="ARBA" id="ARBA00023157"/>
    </source>
</evidence>
<feature type="compositionally biased region" description="Basic and acidic residues" evidence="10">
    <location>
        <begin position="430"/>
        <end position="446"/>
    </location>
</feature>
<evidence type="ECO:0000256" key="10">
    <source>
        <dbReference type="SAM" id="MobiDB-lite"/>
    </source>
</evidence>
<dbReference type="GO" id="GO:0050482">
    <property type="term" value="P:arachidonate secretion"/>
    <property type="evidence" value="ECO:0007669"/>
    <property type="project" value="InterPro"/>
</dbReference>
<feature type="region of interest" description="Disordered" evidence="10">
    <location>
        <begin position="412"/>
        <end position="446"/>
    </location>
</feature>
<dbReference type="EMBL" id="JAUZQC010000007">
    <property type="protein sequence ID" value="KAK5868840.1"/>
    <property type="molecule type" value="Genomic_DNA"/>
</dbReference>
<feature type="compositionally biased region" description="Basic residues" evidence="10">
    <location>
        <begin position="492"/>
        <end position="503"/>
    </location>
</feature>
<evidence type="ECO:0000256" key="2">
    <source>
        <dbReference type="ARBA" id="ARBA00004613"/>
    </source>
</evidence>
<dbReference type="InterPro" id="IPR036444">
    <property type="entry name" value="PLipase_A2_dom_sf"/>
</dbReference>
<keyword evidence="9" id="KW-1015">Disulfide bond</keyword>
<dbReference type="GO" id="GO:0004623">
    <property type="term" value="F:phospholipase A2 activity"/>
    <property type="evidence" value="ECO:0007669"/>
    <property type="project" value="UniProtKB-EC"/>
</dbReference>
<dbReference type="AlphaFoldDB" id="A0AAN7XZA9"/>
<evidence type="ECO:0000256" key="8">
    <source>
        <dbReference type="ARBA" id="ARBA00023098"/>
    </source>
</evidence>
<dbReference type="EC" id="3.1.1.4" evidence="3"/>
<keyword evidence="4" id="KW-0964">Secreted</keyword>
<dbReference type="InterPro" id="IPR016090">
    <property type="entry name" value="PLA2-like_dom"/>
</dbReference>
<comment type="caution">
    <text evidence="12">The sequence shown here is derived from an EMBL/GenBank/DDBJ whole genome shotgun (WGS) entry which is preliminary data.</text>
</comment>
<keyword evidence="13" id="KW-1185">Reference proteome</keyword>
<evidence type="ECO:0000313" key="13">
    <source>
        <dbReference type="Proteomes" id="UP001346869"/>
    </source>
</evidence>
<keyword evidence="7" id="KW-0106">Calcium</keyword>
<evidence type="ECO:0000256" key="7">
    <source>
        <dbReference type="ARBA" id="ARBA00022837"/>
    </source>
</evidence>
<comment type="subcellular location">
    <subcellularLocation>
        <location evidence="2">Secreted</location>
    </subcellularLocation>
</comment>
<dbReference type="GO" id="GO:0006644">
    <property type="term" value="P:phospholipid metabolic process"/>
    <property type="evidence" value="ECO:0007669"/>
    <property type="project" value="InterPro"/>
</dbReference>
<gene>
    <name evidence="12" type="ORF">PBY51_009817</name>
</gene>
<dbReference type="PROSITE" id="PS00118">
    <property type="entry name" value="PA2_HIS"/>
    <property type="match status" value="1"/>
</dbReference>
<dbReference type="Gene3D" id="1.20.90.10">
    <property type="entry name" value="Phospholipase A2 domain"/>
    <property type="match status" value="1"/>
</dbReference>
<evidence type="ECO:0000256" key="4">
    <source>
        <dbReference type="ARBA" id="ARBA00022525"/>
    </source>
</evidence>
<dbReference type="SUPFAM" id="SSF48619">
    <property type="entry name" value="Phospholipase A2, PLA2"/>
    <property type="match status" value="1"/>
</dbReference>
<dbReference type="Pfam" id="PF05826">
    <property type="entry name" value="Phospholip_A2_2"/>
    <property type="match status" value="1"/>
</dbReference>
<dbReference type="InterPro" id="IPR033113">
    <property type="entry name" value="PLA2_histidine"/>
</dbReference>
<keyword evidence="5" id="KW-0479">Metal-binding</keyword>
<feature type="domain" description="Phospholipase A2-like central" evidence="11">
    <location>
        <begin position="155"/>
        <end position="249"/>
    </location>
</feature>
<feature type="region of interest" description="Disordered" evidence="10">
    <location>
        <begin position="462"/>
        <end position="531"/>
    </location>
</feature>
<dbReference type="GO" id="GO:0005576">
    <property type="term" value="C:extracellular region"/>
    <property type="evidence" value="ECO:0007669"/>
    <property type="project" value="UniProtKB-SubCell"/>
</dbReference>
<evidence type="ECO:0000259" key="11">
    <source>
        <dbReference type="Pfam" id="PF05826"/>
    </source>
</evidence>
<dbReference type="Proteomes" id="UP001346869">
    <property type="component" value="Unassembled WGS sequence"/>
</dbReference>
<name>A0AAN7XZA9_ELEMC</name>
<evidence type="ECO:0000256" key="5">
    <source>
        <dbReference type="ARBA" id="ARBA00022723"/>
    </source>
</evidence>
<evidence type="ECO:0000256" key="1">
    <source>
        <dbReference type="ARBA" id="ARBA00001913"/>
    </source>
</evidence>
<keyword evidence="6" id="KW-0378">Hydrolase</keyword>
<dbReference type="FunFam" id="1.20.90.10:FF:000002">
    <property type="entry name" value="Phospholipase A2 group III"/>
    <property type="match status" value="1"/>
</dbReference>
<feature type="compositionally biased region" description="Basic residues" evidence="10">
    <location>
        <begin position="363"/>
        <end position="388"/>
    </location>
</feature>
<comment type="cofactor">
    <cofactor evidence="1">
        <name>Ca(2+)</name>
        <dbReference type="ChEBI" id="CHEBI:29108"/>
    </cofactor>
</comment>
<evidence type="ECO:0000313" key="12">
    <source>
        <dbReference type="EMBL" id="KAK5868840.1"/>
    </source>
</evidence>
<dbReference type="PANTHER" id="PTHR12253">
    <property type="entry name" value="RH14732P"/>
    <property type="match status" value="1"/>
</dbReference>
<feature type="region of interest" description="Disordered" evidence="10">
    <location>
        <begin position="344"/>
        <end position="400"/>
    </location>
</feature>
<evidence type="ECO:0000256" key="3">
    <source>
        <dbReference type="ARBA" id="ARBA00013278"/>
    </source>
</evidence>
<keyword evidence="8" id="KW-0443">Lipid metabolism</keyword>
<sequence>MWSVFFVFLSYLDRNFVKGDFLSRALDAEKESKEMFSMLNGTFCAKMSTVRESFLYQVSDGAEVVRSVVSPAGKLVNCSVTVNQMQVKSFMHECRLGLKEQRAGRQLETRFARMNDAKLMCGEFKERSERSGRERGDDAALKDQVLKRSKRGFTYPGTLWCGAGNMADNYDQLGDFAETDSCCRIHDHCPHVIHAFSSNYGYANFKWHSICHCDCDNALKACLRKVNDTSSRVVGQAFFNVIGVPCFELAYEEQCAERHWYGMCKHYEKLPIAVLQEAVPYDFGGIDVIDKLTVAPPKRKDSKESKEEEKPESTTQSTMSGPEEPSLQNVVTAAEDFIKVLATVSTSQSSNDPDKNETQNSEKKKRKKIGKKKKTNKKRKGKGRKRKQKADEGAAVSPSGCKAEEVIALRNFIGESHKQEPSIGNTNRLSDSEYKLGGKEPYNEVMKDEPAIEKETVSIMPPTLVQKKPAESTEEITLTTPTTAIPHEVTRRPRKERKKKSKKNTLPPFEELVADTSDNLSATISILPSLP</sequence>
<reference evidence="12 13" key="2">
    <citation type="journal article" date="2023" name="Mol. Biol. Evol.">
        <title>Genomics of Secondarily Temperate Adaptation in the Only Non-Antarctic Icefish.</title>
        <authorList>
            <person name="Rivera-Colon A.G."/>
            <person name="Rayamajhi N."/>
            <person name="Minhas B.F."/>
            <person name="Madrigal G."/>
            <person name="Bilyk K.T."/>
            <person name="Yoon V."/>
            <person name="Hune M."/>
            <person name="Gregory S."/>
            <person name="Cheng C.H.C."/>
            <person name="Catchen J.M."/>
        </authorList>
    </citation>
    <scope>NUCLEOTIDE SEQUENCE [LARGE SCALE GENOMIC DNA]</scope>
    <source>
        <strain evidence="12">JMC-PN-2008</strain>
    </source>
</reference>
<feature type="compositionally biased region" description="Polar residues" evidence="10">
    <location>
        <begin position="516"/>
        <end position="531"/>
    </location>
</feature>
<organism evidence="12 13">
    <name type="scientific">Eleginops maclovinus</name>
    <name type="common">Patagonian blennie</name>
    <name type="synonym">Eleginus maclovinus</name>
    <dbReference type="NCBI Taxonomy" id="56733"/>
    <lineage>
        <taxon>Eukaryota</taxon>
        <taxon>Metazoa</taxon>
        <taxon>Chordata</taxon>
        <taxon>Craniata</taxon>
        <taxon>Vertebrata</taxon>
        <taxon>Euteleostomi</taxon>
        <taxon>Actinopterygii</taxon>
        <taxon>Neopterygii</taxon>
        <taxon>Teleostei</taxon>
        <taxon>Neoteleostei</taxon>
        <taxon>Acanthomorphata</taxon>
        <taxon>Eupercaria</taxon>
        <taxon>Perciformes</taxon>
        <taxon>Notothenioidei</taxon>
        <taxon>Eleginopidae</taxon>
        <taxon>Eleginops</taxon>
    </lineage>
</organism>
<dbReference type="CDD" id="cd04704">
    <property type="entry name" value="PLA2_bee_venom_like"/>
    <property type="match status" value="1"/>
</dbReference>
<feature type="compositionally biased region" description="Polar residues" evidence="10">
    <location>
        <begin position="314"/>
        <end position="326"/>
    </location>
</feature>